<dbReference type="Gene3D" id="3.20.20.70">
    <property type="entry name" value="Aldolase class I"/>
    <property type="match status" value="1"/>
</dbReference>
<dbReference type="HOGENOM" id="CLU_064245_0_0_10"/>
<dbReference type="EMBL" id="ABYH01000382">
    <property type="protein sequence ID" value="EEC94885.1"/>
    <property type="molecule type" value="Genomic_DNA"/>
</dbReference>
<dbReference type="SUPFAM" id="SSF102114">
    <property type="entry name" value="Radical SAM enzymes"/>
    <property type="match status" value="1"/>
</dbReference>
<dbReference type="Proteomes" id="UP000005510">
    <property type="component" value="Unassembled WGS sequence"/>
</dbReference>
<organism evidence="1 2">
    <name type="scientific">Parabacteroides johnsonii DSM 18315</name>
    <dbReference type="NCBI Taxonomy" id="537006"/>
    <lineage>
        <taxon>Bacteria</taxon>
        <taxon>Pseudomonadati</taxon>
        <taxon>Bacteroidota</taxon>
        <taxon>Bacteroidia</taxon>
        <taxon>Bacteroidales</taxon>
        <taxon>Tannerellaceae</taxon>
        <taxon>Parabacteroides</taxon>
    </lineage>
</organism>
<dbReference type="RefSeq" id="WP_008152215.1">
    <property type="nucleotide sequence ID" value="NZ_CP102285.1"/>
</dbReference>
<gene>
    <name evidence="1" type="ORF">PRABACTJOHN_03763</name>
</gene>
<dbReference type="AlphaFoldDB" id="B7BFD4"/>
<dbReference type="STRING" id="537006.PRABACTJOHN_03763"/>
<comment type="caution">
    <text evidence="1">The sequence shown here is derived from an EMBL/GenBank/DDBJ whole genome shotgun (WGS) entry which is preliminary data.</text>
</comment>
<evidence type="ECO:0000313" key="2">
    <source>
        <dbReference type="Proteomes" id="UP000005510"/>
    </source>
</evidence>
<reference evidence="1 2" key="1">
    <citation type="submission" date="2008-10" db="EMBL/GenBank/DDBJ databases">
        <title>Draft genome sequence of Parabacteroides johnsonii (DSM 18315).</title>
        <authorList>
            <person name="Sudarsanam P."/>
            <person name="Ley R."/>
            <person name="Guruge J."/>
            <person name="Turnbaugh P.J."/>
            <person name="Mahowald M."/>
            <person name="Liep D."/>
            <person name="Gordon J."/>
        </authorList>
    </citation>
    <scope>NUCLEOTIDE SEQUENCE [LARGE SCALE GENOMIC DNA]</scope>
    <source>
        <strain evidence="1 2">DSM 18315</strain>
    </source>
</reference>
<dbReference type="InterPro" id="IPR058240">
    <property type="entry name" value="rSAM_sf"/>
</dbReference>
<reference evidence="1 2" key="2">
    <citation type="submission" date="2008-10" db="EMBL/GenBank/DDBJ databases">
        <authorList>
            <person name="Fulton L."/>
            <person name="Clifton S."/>
            <person name="Fulton B."/>
            <person name="Xu J."/>
            <person name="Minx P."/>
            <person name="Pepin K.H."/>
            <person name="Johnson M."/>
            <person name="Bhonagiri V."/>
            <person name="Nash W.E."/>
            <person name="Mardis E.R."/>
            <person name="Wilson R.K."/>
        </authorList>
    </citation>
    <scope>NUCLEOTIDE SEQUENCE [LARGE SCALE GENOMIC DNA]</scope>
    <source>
        <strain evidence="1 2">DSM 18315</strain>
    </source>
</reference>
<protein>
    <recommendedName>
        <fullName evidence="3">Radical SAM domain protein</fullName>
    </recommendedName>
</protein>
<name>B7BFD4_9BACT</name>
<evidence type="ECO:0008006" key="3">
    <source>
        <dbReference type="Google" id="ProtNLM"/>
    </source>
</evidence>
<dbReference type="GeneID" id="93406681"/>
<evidence type="ECO:0000313" key="1">
    <source>
        <dbReference type="EMBL" id="EEC94885.1"/>
    </source>
</evidence>
<dbReference type="InterPro" id="IPR013785">
    <property type="entry name" value="Aldolase_TIM"/>
</dbReference>
<sequence>MLVTKDKIRFIVDIVDHCNLNCKCCGHFSPLAQKSFLDKETFEKDICRLYELLNGNIHCLELMGGEALLHPQLEDFITITNQYVSGEKYLCTNGLLLPNLSDKIYKLCADTNTIISITMYPIDIDWDKINMKASLYGTKLYCIKSPGKVTKSWFKNLRDSSGSQNMEENFNKCFWKARCVVLEHGRLSSCVVPFKAKFFQKYFHSNIFDTSLNNSIDIYDAKSIDEIVDFLNKPIPCCKYCLPNQEQEIQWGVSKKDINEWI</sequence>
<accession>B7BFD4</accession>
<proteinExistence type="predicted"/>
<dbReference type="CDD" id="cd01335">
    <property type="entry name" value="Radical_SAM"/>
    <property type="match status" value="1"/>
</dbReference>